<dbReference type="Proteomes" id="UP000448292">
    <property type="component" value="Unassembled WGS sequence"/>
</dbReference>
<proteinExistence type="predicted"/>
<evidence type="ECO:0000313" key="2">
    <source>
        <dbReference type="Proteomes" id="UP000448292"/>
    </source>
</evidence>
<evidence type="ECO:0000313" key="1">
    <source>
        <dbReference type="EMBL" id="TVM14880.1"/>
    </source>
</evidence>
<gene>
    <name evidence="1" type="ORF">DPQ33_16785</name>
</gene>
<dbReference type="AlphaFoldDB" id="A0A7M3MBJ2"/>
<dbReference type="EMBL" id="QMIE01000020">
    <property type="protein sequence ID" value="TVM14880.1"/>
    <property type="molecule type" value="Genomic_DNA"/>
</dbReference>
<dbReference type="OrthoDB" id="9971581at2"/>
<protein>
    <submittedName>
        <fullName evidence="1">Uncharacterized protein</fullName>
    </submittedName>
</protein>
<reference evidence="1 2" key="1">
    <citation type="submission" date="2018-06" db="EMBL/GenBank/DDBJ databases">
        <title>Complete genome of Desulfovibrio indonesiensis P37SLT.</title>
        <authorList>
            <person name="Crispim J.S."/>
            <person name="Vidigal P.M.P."/>
            <person name="Silva L.C.F."/>
            <person name="Laguardia C.N."/>
            <person name="Araujo L.C."/>
            <person name="Dias R.S."/>
            <person name="Sousa M.P."/>
            <person name="Paula S.O."/>
            <person name="Silva C."/>
        </authorList>
    </citation>
    <scope>NUCLEOTIDE SEQUENCE [LARGE SCALE GENOMIC DNA]</scope>
    <source>
        <strain evidence="1 2">P37SLT</strain>
    </source>
</reference>
<accession>A0A7M3MBJ2</accession>
<name>A0A7M3MBJ2_9BACT</name>
<organism evidence="1 2">
    <name type="scientific">Oceanidesulfovibrio indonesiensis</name>
    <dbReference type="NCBI Taxonomy" id="54767"/>
    <lineage>
        <taxon>Bacteria</taxon>
        <taxon>Pseudomonadati</taxon>
        <taxon>Thermodesulfobacteriota</taxon>
        <taxon>Desulfovibrionia</taxon>
        <taxon>Desulfovibrionales</taxon>
        <taxon>Desulfovibrionaceae</taxon>
        <taxon>Oceanidesulfovibrio</taxon>
    </lineage>
</organism>
<comment type="caution">
    <text evidence="1">The sequence shown here is derived from an EMBL/GenBank/DDBJ whole genome shotgun (WGS) entry which is preliminary data.</text>
</comment>
<keyword evidence="2" id="KW-1185">Reference proteome</keyword>
<sequence>MECAFKGDTNEDSKADLLKKYQATIDATSPLLSLKVWENLIFSDLYIDVQSLEKSILDTHYFYSATTPSWKKLWRYSELEDDVFESAKEDVLRQFSGCDYECAEVMLHVVGILLRISQYGLLEMSNEKIVEGAKKNVDVMLDKGLLYTEDMLASFFEYRVDEGWGGLGYQCYDTEQFRKVVEYYKERKKIAEARFLEKSSEKMVRLMEESALEFAWAIIHNRNGNNKYYNKPILKYINPETFVDVFARMSNKDKGIVVGAISSRYTDLFHSELWDEIDWLKGVQDKMADEAKKWKGRVSSLHFDRMIEQALKPSVENLEKKDKKQK</sequence>